<accession>A0A7R9II56</accession>
<sequence length="61" mass="6656">MFSANIQLSEPSLLIILAQGRCLPMTSRPVKKGFLMCALTAATLSPTDVTFLVQTSRRCRA</sequence>
<evidence type="ECO:0000313" key="1">
    <source>
        <dbReference type="EMBL" id="CAD7458815.1"/>
    </source>
</evidence>
<proteinExistence type="predicted"/>
<dbReference type="EMBL" id="OE002487">
    <property type="protein sequence ID" value="CAD7458815.1"/>
    <property type="molecule type" value="Genomic_DNA"/>
</dbReference>
<organism evidence="1">
    <name type="scientific">Timema tahoe</name>
    <dbReference type="NCBI Taxonomy" id="61484"/>
    <lineage>
        <taxon>Eukaryota</taxon>
        <taxon>Metazoa</taxon>
        <taxon>Ecdysozoa</taxon>
        <taxon>Arthropoda</taxon>
        <taxon>Hexapoda</taxon>
        <taxon>Insecta</taxon>
        <taxon>Pterygota</taxon>
        <taxon>Neoptera</taxon>
        <taxon>Polyneoptera</taxon>
        <taxon>Phasmatodea</taxon>
        <taxon>Timematodea</taxon>
        <taxon>Timematoidea</taxon>
        <taxon>Timematidae</taxon>
        <taxon>Timema</taxon>
    </lineage>
</organism>
<gene>
    <name evidence="1" type="ORF">TTEB3V08_LOCUS6787</name>
</gene>
<protein>
    <submittedName>
        <fullName evidence="1">Uncharacterized protein</fullName>
    </submittedName>
</protein>
<name>A0A7R9II56_9NEOP</name>
<dbReference type="AlphaFoldDB" id="A0A7R9II56"/>
<reference evidence="1" key="1">
    <citation type="submission" date="2020-11" db="EMBL/GenBank/DDBJ databases">
        <authorList>
            <person name="Tran Van P."/>
        </authorList>
    </citation>
    <scope>NUCLEOTIDE SEQUENCE</scope>
</reference>